<dbReference type="AlphaFoldDB" id="A0AAJ0H0U0"/>
<name>A0AAJ0H0U0_9PEZI</name>
<evidence type="ECO:0000313" key="4">
    <source>
        <dbReference type="Proteomes" id="UP001273166"/>
    </source>
</evidence>
<proteinExistence type="predicted"/>
<organism evidence="3 4">
    <name type="scientific">Chaetomium strumarium</name>
    <dbReference type="NCBI Taxonomy" id="1170767"/>
    <lineage>
        <taxon>Eukaryota</taxon>
        <taxon>Fungi</taxon>
        <taxon>Dikarya</taxon>
        <taxon>Ascomycota</taxon>
        <taxon>Pezizomycotina</taxon>
        <taxon>Sordariomycetes</taxon>
        <taxon>Sordariomycetidae</taxon>
        <taxon>Sordariales</taxon>
        <taxon>Chaetomiaceae</taxon>
        <taxon>Chaetomium</taxon>
    </lineage>
</organism>
<dbReference type="RefSeq" id="XP_062725538.1">
    <property type="nucleotide sequence ID" value="XM_062868253.1"/>
</dbReference>
<evidence type="ECO:0000256" key="1">
    <source>
        <dbReference type="SAM" id="MobiDB-lite"/>
    </source>
</evidence>
<reference evidence="3" key="1">
    <citation type="journal article" date="2023" name="Mol. Phylogenet. Evol.">
        <title>Genome-scale phylogeny and comparative genomics of the fungal order Sordariales.</title>
        <authorList>
            <person name="Hensen N."/>
            <person name="Bonometti L."/>
            <person name="Westerberg I."/>
            <person name="Brannstrom I.O."/>
            <person name="Guillou S."/>
            <person name="Cros-Aarteil S."/>
            <person name="Calhoun S."/>
            <person name="Haridas S."/>
            <person name="Kuo A."/>
            <person name="Mondo S."/>
            <person name="Pangilinan J."/>
            <person name="Riley R."/>
            <person name="LaButti K."/>
            <person name="Andreopoulos B."/>
            <person name="Lipzen A."/>
            <person name="Chen C."/>
            <person name="Yan M."/>
            <person name="Daum C."/>
            <person name="Ng V."/>
            <person name="Clum A."/>
            <person name="Steindorff A."/>
            <person name="Ohm R.A."/>
            <person name="Martin F."/>
            <person name="Silar P."/>
            <person name="Natvig D.O."/>
            <person name="Lalanne C."/>
            <person name="Gautier V."/>
            <person name="Ament-Velasquez S.L."/>
            <person name="Kruys A."/>
            <person name="Hutchinson M.I."/>
            <person name="Powell A.J."/>
            <person name="Barry K."/>
            <person name="Miller A.N."/>
            <person name="Grigoriev I.V."/>
            <person name="Debuchy R."/>
            <person name="Gladieux P."/>
            <person name="Hiltunen Thoren M."/>
            <person name="Johannesson H."/>
        </authorList>
    </citation>
    <scope>NUCLEOTIDE SEQUENCE</scope>
    <source>
        <strain evidence="3">CBS 333.67</strain>
    </source>
</reference>
<feature type="compositionally biased region" description="Basic residues" evidence="1">
    <location>
        <begin position="96"/>
        <end position="108"/>
    </location>
</feature>
<keyword evidence="2" id="KW-0812">Transmembrane</keyword>
<feature type="region of interest" description="Disordered" evidence="1">
    <location>
        <begin position="82"/>
        <end position="108"/>
    </location>
</feature>
<evidence type="ECO:0000256" key="2">
    <source>
        <dbReference type="SAM" id="Phobius"/>
    </source>
</evidence>
<gene>
    <name evidence="3" type="ORF">B0T15DRAFT_516406</name>
</gene>
<keyword evidence="2" id="KW-0472">Membrane</keyword>
<dbReference type="EMBL" id="JAUDZG010000001">
    <property type="protein sequence ID" value="KAK3309758.1"/>
    <property type="molecule type" value="Genomic_DNA"/>
</dbReference>
<sequence>MGVSREILYGGCYMVMFVWLCSLYGGVCMVVFPVWGSLYGGVCMMSFVWGALYGGVCMVVFELPAVNPANNSAATPSLRLARLPPPTLGSTDDKPKPKRKYIRGAPRKKHDGDACRIFFEGGSLYGHICRGVSVWWCLYDT</sequence>
<protein>
    <submittedName>
        <fullName evidence="3">Uncharacterized protein</fullName>
    </submittedName>
</protein>
<comment type="caution">
    <text evidence="3">The sequence shown here is derived from an EMBL/GenBank/DDBJ whole genome shotgun (WGS) entry which is preliminary data.</text>
</comment>
<feature type="transmembrane region" description="Helical" evidence="2">
    <location>
        <begin position="38"/>
        <end position="61"/>
    </location>
</feature>
<dbReference type="GeneID" id="87887082"/>
<keyword evidence="2" id="KW-1133">Transmembrane helix</keyword>
<accession>A0AAJ0H0U0</accession>
<keyword evidence="4" id="KW-1185">Reference proteome</keyword>
<feature type="transmembrane region" description="Helical" evidence="2">
    <location>
        <begin position="7"/>
        <end position="32"/>
    </location>
</feature>
<dbReference type="Proteomes" id="UP001273166">
    <property type="component" value="Unassembled WGS sequence"/>
</dbReference>
<reference evidence="3" key="2">
    <citation type="submission" date="2023-06" db="EMBL/GenBank/DDBJ databases">
        <authorList>
            <consortium name="Lawrence Berkeley National Laboratory"/>
            <person name="Mondo S.J."/>
            <person name="Hensen N."/>
            <person name="Bonometti L."/>
            <person name="Westerberg I."/>
            <person name="Brannstrom I.O."/>
            <person name="Guillou S."/>
            <person name="Cros-Aarteil S."/>
            <person name="Calhoun S."/>
            <person name="Haridas S."/>
            <person name="Kuo A."/>
            <person name="Pangilinan J."/>
            <person name="Riley R."/>
            <person name="Labutti K."/>
            <person name="Andreopoulos B."/>
            <person name="Lipzen A."/>
            <person name="Chen C."/>
            <person name="Yanf M."/>
            <person name="Daum C."/>
            <person name="Ng V."/>
            <person name="Clum A."/>
            <person name="Steindorff A."/>
            <person name="Ohm R."/>
            <person name="Martin F."/>
            <person name="Silar P."/>
            <person name="Natvig D."/>
            <person name="Lalanne C."/>
            <person name="Gautier V."/>
            <person name="Ament-Velasquez S.L."/>
            <person name="Kruys A."/>
            <person name="Hutchinson M.I."/>
            <person name="Powell A.J."/>
            <person name="Barry K."/>
            <person name="Miller A.N."/>
            <person name="Grigoriev I.V."/>
            <person name="Debuchy R."/>
            <person name="Gladieux P."/>
            <person name="Thoren M.H."/>
            <person name="Johannesson H."/>
        </authorList>
    </citation>
    <scope>NUCLEOTIDE SEQUENCE</scope>
    <source>
        <strain evidence="3">CBS 333.67</strain>
    </source>
</reference>
<evidence type="ECO:0000313" key="3">
    <source>
        <dbReference type="EMBL" id="KAK3309758.1"/>
    </source>
</evidence>